<dbReference type="KEGG" id="cohn:KCTCHS21_50620"/>
<proteinExistence type="predicted"/>
<keyword evidence="2" id="KW-1185">Reference proteome</keyword>
<dbReference type="AlphaFoldDB" id="A0A3T1DC27"/>
<protein>
    <submittedName>
        <fullName evidence="1">Uncharacterized protein</fullName>
    </submittedName>
</protein>
<evidence type="ECO:0000313" key="1">
    <source>
        <dbReference type="EMBL" id="BBI35663.1"/>
    </source>
</evidence>
<organism evidence="1 2">
    <name type="scientific">Cohnella abietis</name>
    <dbReference type="NCBI Taxonomy" id="2507935"/>
    <lineage>
        <taxon>Bacteria</taxon>
        <taxon>Bacillati</taxon>
        <taxon>Bacillota</taxon>
        <taxon>Bacilli</taxon>
        <taxon>Bacillales</taxon>
        <taxon>Paenibacillaceae</taxon>
        <taxon>Cohnella</taxon>
    </lineage>
</organism>
<sequence length="463" mass="53569">MLFSKIIKIPIIGWIMSMCLNLYRLPRIMTEMEIKLSNKMETNEQTYLKKLDSLHSTIMTEMEIKISNIMETNEQIYFNKIDSLQSVVELSRAEILDENKHKIDNSISHLKKSFLRDLETINIKQHNLKPILGSESTQSNLISSINNKDEEYDSYNLLPVEILYALVEDKTAVIGHYSNVFNNYANINNLPEVKAFKPNIRTLIEDVTGVDNIIISNINLSSLILLSQELLFEMGQKIKGNLYLPVRTSKDPICVVWEEGFSISEKNDETYFRWAEGDSKKALIKLYNTNLFSVEAEINFTSYALCGHGYLYIRGSFVQQCYDLSKPANINIKFIVDPGENAIFFDFYGDIVSSGVDHRKLSFNISNFNCRVHGNEISQTALNCTYPVYLNDDYIRKTLHKSGFYEVSAKVYRNHGFFSKDLPISKYLYPDGYQIQGQVSDYYESNDQITLYRAYRLENKRED</sequence>
<dbReference type="EMBL" id="AP019400">
    <property type="protein sequence ID" value="BBI35663.1"/>
    <property type="molecule type" value="Genomic_DNA"/>
</dbReference>
<dbReference type="Proteomes" id="UP000289856">
    <property type="component" value="Chromosome"/>
</dbReference>
<name>A0A3T1DC27_9BACL</name>
<accession>A0A3T1DC27</accession>
<evidence type="ECO:0000313" key="2">
    <source>
        <dbReference type="Proteomes" id="UP000289856"/>
    </source>
</evidence>
<gene>
    <name evidence="1" type="ORF">KCTCHS21_50620</name>
</gene>
<reference evidence="1 2" key="1">
    <citation type="submission" date="2019-01" db="EMBL/GenBank/DDBJ databases">
        <title>Complete genome sequence of Cohnella hallensis HS21 isolated from Korean fir (Abies koreana) rhizospheric soil.</title>
        <authorList>
            <person name="Jiang L."/>
            <person name="Kang S.W."/>
            <person name="Kim S."/>
            <person name="Jung J."/>
            <person name="Kim C.Y."/>
            <person name="Kim D.H."/>
            <person name="Kim S.W."/>
            <person name="Lee J."/>
        </authorList>
    </citation>
    <scope>NUCLEOTIDE SEQUENCE [LARGE SCALE GENOMIC DNA]</scope>
    <source>
        <strain evidence="1 2">HS21</strain>
    </source>
</reference>